<dbReference type="EMBL" id="CM011678">
    <property type="protein sequence ID" value="TMS19021.1"/>
    <property type="molecule type" value="Genomic_DNA"/>
</dbReference>
<comment type="caution">
    <text evidence="1">The sequence shown here is derived from an EMBL/GenBank/DDBJ whole genome shotgun (WGS) entry which is preliminary data.</text>
</comment>
<sequence>MDVSPEIKLNQHLTLSYKSCAHHSSSPSDFTCDSDKKQATHLSHLPKEIPLKQLVSGSPHLLDRSLSDVKETEKDYSSQNTLITVYAVSITFAIGVTISLILHIYFLESLVFVKGMLVSDDDHCTALGQRVLHDRGSSVDAAIVAALCLAEAVSKVKDEQLSQRFRDTFFPDGQALRPGSFLRMPRLARVLEAGLSNFYDGVFTQEMEDELRANGGVLTRGDISNYSVQVEQPVEGLSNEFIIQVPPPPSAGAALLSALNLLQGIHLNENNNNTENQTHQWIAEALKPALVLASGLGDPKYNSLVTELLSDMLSKSKAEVFRQRTNSSTVHPLQTEVTAGQVVVMGPDDLIVSTARSASSAEFPEKHVLFLHEKDLKVQRVEMNSAVQGILKNKNAITAISPPQSSDLIVLLTT</sequence>
<evidence type="ECO:0000313" key="2">
    <source>
        <dbReference type="Proteomes" id="UP000793456"/>
    </source>
</evidence>
<proteinExistence type="predicted"/>
<keyword evidence="2" id="KW-1185">Reference proteome</keyword>
<protein>
    <submittedName>
        <fullName evidence="1">Uncharacterized protein</fullName>
    </submittedName>
</protein>
<reference evidence="1" key="1">
    <citation type="submission" date="2018-11" db="EMBL/GenBank/DDBJ databases">
        <title>The sequence and de novo assembly of Larimichthys crocea genome using PacBio and Hi-C technologies.</title>
        <authorList>
            <person name="Xu P."/>
            <person name="Chen B."/>
            <person name="Zhou Z."/>
            <person name="Ke Q."/>
            <person name="Wu Y."/>
            <person name="Bai H."/>
            <person name="Pu F."/>
        </authorList>
    </citation>
    <scope>NUCLEOTIDE SEQUENCE</scope>
    <source>
        <tissue evidence="1">Muscle</tissue>
    </source>
</reference>
<accession>A0ACD3RJB5</accession>
<evidence type="ECO:0000313" key="1">
    <source>
        <dbReference type="EMBL" id="TMS19021.1"/>
    </source>
</evidence>
<gene>
    <name evidence="1" type="ORF">E3U43_003342</name>
</gene>
<organism evidence="1 2">
    <name type="scientific">Larimichthys crocea</name>
    <name type="common">Large yellow croaker</name>
    <name type="synonym">Pseudosciaena crocea</name>
    <dbReference type="NCBI Taxonomy" id="215358"/>
    <lineage>
        <taxon>Eukaryota</taxon>
        <taxon>Metazoa</taxon>
        <taxon>Chordata</taxon>
        <taxon>Craniata</taxon>
        <taxon>Vertebrata</taxon>
        <taxon>Euteleostomi</taxon>
        <taxon>Actinopterygii</taxon>
        <taxon>Neopterygii</taxon>
        <taxon>Teleostei</taxon>
        <taxon>Neoteleostei</taxon>
        <taxon>Acanthomorphata</taxon>
        <taxon>Eupercaria</taxon>
        <taxon>Sciaenidae</taxon>
        <taxon>Larimichthys</taxon>
    </lineage>
</organism>
<dbReference type="Proteomes" id="UP000793456">
    <property type="component" value="Chromosome V"/>
</dbReference>
<name>A0ACD3RJB5_LARCR</name>